<evidence type="ECO:0000313" key="2">
    <source>
        <dbReference type="EMBL" id="CAJ0936730.1"/>
    </source>
</evidence>
<name>A0ABN9LE13_9NEOB</name>
<feature type="compositionally biased region" description="Basic and acidic residues" evidence="1">
    <location>
        <begin position="17"/>
        <end position="26"/>
    </location>
</feature>
<keyword evidence="3" id="KW-1185">Reference proteome</keyword>
<feature type="compositionally biased region" description="Basic and acidic residues" evidence="1">
    <location>
        <begin position="51"/>
        <end position="66"/>
    </location>
</feature>
<dbReference type="Proteomes" id="UP001176940">
    <property type="component" value="Unassembled WGS sequence"/>
</dbReference>
<reference evidence="2" key="1">
    <citation type="submission" date="2023-07" db="EMBL/GenBank/DDBJ databases">
        <authorList>
            <person name="Stuckert A."/>
        </authorList>
    </citation>
    <scope>NUCLEOTIDE SEQUENCE</scope>
</reference>
<organism evidence="2 3">
    <name type="scientific">Ranitomeya imitator</name>
    <name type="common">mimic poison frog</name>
    <dbReference type="NCBI Taxonomy" id="111125"/>
    <lineage>
        <taxon>Eukaryota</taxon>
        <taxon>Metazoa</taxon>
        <taxon>Chordata</taxon>
        <taxon>Craniata</taxon>
        <taxon>Vertebrata</taxon>
        <taxon>Euteleostomi</taxon>
        <taxon>Amphibia</taxon>
        <taxon>Batrachia</taxon>
        <taxon>Anura</taxon>
        <taxon>Neobatrachia</taxon>
        <taxon>Hyloidea</taxon>
        <taxon>Dendrobatidae</taxon>
        <taxon>Dendrobatinae</taxon>
        <taxon>Ranitomeya</taxon>
    </lineage>
</organism>
<evidence type="ECO:0000313" key="3">
    <source>
        <dbReference type="Proteomes" id="UP001176940"/>
    </source>
</evidence>
<sequence>MNGTSHTVPPMITSTRHHTESHRPPDTTEQPTPSQPQDTDQVPKQKPPNKARAEKTRERKQHEGERGGPLTP</sequence>
<evidence type="ECO:0000256" key="1">
    <source>
        <dbReference type="SAM" id="MobiDB-lite"/>
    </source>
</evidence>
<comment type="caution">
    <text evidence="2">The sequence shown here is derived from an EMBL/GenBank/DDBJ whole genome shotgun (WGS) entry which is preliminary data.</text>
</comment>
<proteinExistence type="predicted"/>
<accession>A0ABN9LE13</accession>
<feature type="region of interest" description="Disordered" evidence="1">
    <location>
        <begin position="1"/>
        <end position="72"/>
    </location>
</feature>
<dbReference type="EMBL" id="CAUEEQ010012749">
    <property type="protein sequence ID" value="CAJ0936730.1"/>
    <property type="molecule type" value="Genomic_DNA"/>
</dbReference>
<feature type="compositionally biased region" description="Low complexity" evidence="1">
    <location>
        <begin position="27"/>
        <end position="42"/>
    </location>
</feature>
<protein>
    <submittedName>
        <fullName evidence="2">Uncharacterized protein</fullName>
    </submittedName>
</protein>
<gene>
    <name evidence="2" type="ORF">RIMI_LOCUS6907387</name>
</gene>